<name>A0ABD1NAU7_9FABA</name>
<accession>A0ABD1NAU7</accession>
<proteinExistence type="predicted"/>
<dbReference type="EMBL" id="JBGMDY010000002">
    <property type="protein sequence ID" value="KAL2345046.1"/>
    <property type="molecule type" value="Genomic_DNA"/>
</dbReference>
<dbReference type="Proteomes" id="UP001603857">
    <property type="component" value="Unassembled WGS sequence"/>
</dbReference>
<organism evidence="1 2">
    <name type="scientific">Flemingia macrophylla</name>
    <dbReference type="NCBI Taxonomy" id="520843"/>
    <lineage>
        <taxon>Eukaryota</taxon>
        <taxon>Viridiplantae</taxon>
        <taxon>Streptophyta</taxon>
        <taxon>Embryophyta</taxon>
        <taxon>Tracheophyta</taxon>
        <taxon>Spermatophyta</taxon>
        <taxon>Magnoliopsida</taxon>
        <taxon>eudicotyledons</taxon>
        <taxon>Gunneridae</taxon>
        <taxon>Pentapetalae</taxon>
        <taxon>rosids</taxon>
        <taxon>fabids</taxon>
        <taxon>Fabales</taxon>
        <taxon>Fabaceae</taxon>
        <taxon>Papilionoideae</taxon>
        <taxon>50 kb inversion clade</taxon>
        <taxon>NPAAA clade</taxon>
        <taxon>indigoferoid/millettioid clade</taxon>
        <taxon>Phaseoleae</taxon>
        <taxon>Flemingia</taxon>
    </lineage>
</organism>
<protein>
    <submittedName>
        <fullName evidence="1">Uncharacterized protein</fullName>
    </submittedName>
</protein>
<gene>
    <name evidence="1" type="ORF">Fmac_006331</name>
</gene>
<keyword evidence="2" id="KW-1185">Reference proteome</keyword>
<comment type="caution">
    <text evidence="1">The sequence shown here is derived from an EMBL/GenBank/DDBJ whole genome shotgun (WGS) entry which is preliminary data.</text>
</comment>
<evidence type="ECO:0000313" key="1">
    <source>
        <dbReference type="EMBL" id="KAL2345046.1"/>
    </source>
</evidence>
<reference evidence="1 2" key="1">
    <citation type="submission" date="2024-08" db="EMBL/GenBank/DDBJ databases">
        <title>Insights into the chromosomal genome structure of Flemingia macrophylla.</title>
        <authorList>
            <person name="Ding Y."/>
            <person name="Zhao Y."/>
            <person name="Bi W."/>
            <person name="Wu M."/>
            <person name="Zhao G."/>
            <person name="Gong Y."/>
            <person name="Li W."/>
            <person name="Zhang P."/>
        </authorList>
    </citation>
    <scope>NUCLEOTIDE SEQUENCE [LARGE SCALE GENOMIC DNA]</scope>
    <source>
        <strain evidence="1">DYQJB</strain>
        <tissue evidence="1">Leaf</tissue>
    </source>
</reference>
<dbReference type="AlphaFoldDB" id="A0ABD1NAU7"/>
<evidence type="ECO:0000313" key="2">
    <source>
        <dbReference type="Proteomes" id="UP001603857"/>
    </source>
</evidence>
<sequence length="115" mass="12246">MQGTVTIVRLDKAEKNVLAADSPTGSSDKSVDASSAVSLNRETVKGVTFAVVDTESAFHASVAHFAESASPSVLLHRRTSLVNTATWSSPTLTTRTPRCGSCWDSRWRVVPDVGL</sequence>